<feature type="compositionally biased region" description="Low complexity" evidence="5">
    <location>
        <begin position="364"/>
        <end position="412"/>
    </location>
</feature>
<dbReference type="AlphaFoldDB" id="A0A9X3E4U7"/>
<feature type="compositionally biased region" description="Basic and acidic residues" evidence="5">
    <location>
        <begin position="478"/>
        <end position="490"/>
    </location>
</feature>
<feature type="compositionally biased region" description="Low complexity" evidence="5">
    <location>
        <begin position="425"/>
        <end position="439"/>
    </location>
</feature>
<dbReference type="Pfam" id="PF00496">
    <property type="entry name" value="SBP_bac_5"/>
    <property type="match status" value="2"/>
</dbReference>
<dbReference type="Gene3D" id="3.90.76.10">
    <property type="entry name" value="Dipeptide-binding Protein, Domain 1"/>
    <property type="match status" value="1"/>
</dbReference>
<dbReference type="InterPro" id="IPR000914">
    <property type="entry name" value="SBP_5_dom"/>
</dbReference>
<evidence type="ECO:0000256" key="6">
    <source>
        <dbReference type="SAM" id="SignalP"/>
    </source>
</evidence>
<evidence type="ECO:0000256" key="2">
    <source>
        <dbReference type="ARBA" id="ARBA00005695"/>
    </source>
</evidence>
<feature type="compositionally biased region" description="Basic and acidic residues" evidence="5">
    <location>
        <begin position="507"/>
        <end position="519"/>
    </location>
</feature>
<dbReference type="InterPro" id="IPR030678">
    <property type="entry name" value="Peptide/Ni-bd"/>
</dbReference>
<dbReference type="CDD" id="cd08504">
    <property type="entry name" value="PBP2_OppA"/>
    <property type="match status" value="1"/>
</dbReference>
<comment type="similarity">
    <text evidence="2">Belongs to the bacterial solute-binding protein 5 family.</text>
</comment>
<dbReference type="GO" id="GO:1904680">
    <property type="term" value="F:peptide transmembrane transporter activity"/>
    <property type="evidence" value="ECO:0007669"/>
    <property type="project" value="TreeGrafter"/>
</dbReference>
<feature type="region of interest" description="Disordered" evidence="5">
    <location>
        <begin position="364"/>
        <end position="519"/>
    </location>
</feature>
<dbReference type="PIRSF" id="PIRSF002741">
    <property type="entry name" value="MppA"/>
    <property type="match status" value="1"/>
</dbReference>
<feature type="domain" description="Solute-binding protein family 5" evidence="7">
    <location>
        <begin position="67"/>
        <end position="361"/>
    </location>
</feature>
<keyword evidence="4 6" id="KW-0732">Signal</keyword>
<comment type="caution">
    <text evidence="8">The sequence shown here is derived from an EMBL/GenBank/DDBJ whole genome shotgun (WGS) entry which is preliminary data.</text>
</comment>
<dbReference type="Proteomes" id="UP001144805">
    <property type="component" value="Unassembled WGS sequence"/>
</dbReference>
<evidence type="ECO:0000256" key="3">
    <source>
        <dbReference type="ARBA" id="ARBA00022448"/>
    </source>
</evidence>
<keyword evidence="9" id="KW-1185">Reference proteome</keyword>
<evidence type="ECO:0000313" key="8">
    <source>
        <dbReference type="EMBL" id="MCX5571856.1"/>
    </source>
</evidence>
<dbReference type="GO" id="GO:0043190">
    <property type="term" value="C:ATP-binding cassette (ABC) transporter complex"/>
    <property type="evidence" value="ECO:0007669"/>
    <property type="project" value="InterPro"/>
</dbReference>
<keyword evidence="3" id="KW-0813">Transport</keyword>
<dbReference type="RefSeq" id="WP_266340814.1">
    <property type="nucleotide sequence ID" value="NZ_JAPKNK010000012.1"/>
</dbReference>
<dbReference type="Gene3D" id="3.40.190.10">
    <property type="entry name" value="Periplasmic binding protein-like II"/>
    <property type="match status" value="2"/>
</dbReference>
<feature type="chain" id="PRO_5040969237" evidence="6">
    <location>
        <begin position="22"/>
        <end position="681"/>
    </location>
</feature>
<evidence type="ECO:0000259" key="7">
    <source>
        <dbReference type="Pfam" id="PF00496"/>
    </source>
</evidence>
<evidence type="ECO:0000256" key="1">
    <source>
        <dbReference type="ARBA" id="ARBA00004418"/>
    </source>
</evidence>
<accession>A0A9X3E4U7</accession>
<name>A0A9X3E4U7_9HYPH</name>
<evidence type="ECO:0000256" key="4">
    <source>
        <dbReference type="ARBA" id="ARBA00022729"/>
    </source>
</evidence>
<reference evidence="8" key="1">
    <citation type="submission" date="2022-11" db="EMBL/GenBank/DDBJ databases">
        <title>Biodiversity and phylogenetic relationships of bacteria.</title>
        <authorList>
            <person name="Machado R.A.R."/>
            <person name="Bhat A."/>
            <person name="Loulou A."/>
            <person name="Kallel S."/>
        </authorList>
    </citation>
    <scope>NUCLEOTIDE SEQUENCE</scope>
    <source>
        <strain evidence="8">K-TC2</strain>
    </source>
</reference>
<comment type="subcellular location">
    <subcellularLocation>
        <location evidence="1">Periplasm</location>
    </subcellularLocation>
</comment>
<gene>
    <name evidence="8" type="ORF">OSH07_21835</name>
</gene>
<dbReference type="GO" id="GO:0015833">
    <property type="term" value="P:peptide transport"/>
    <property type="evidence" value="ECO:0007669"/>
    <property type="project" value="TreeGrafter"/>
</dbReference>
<feature type="signal peptide" evidence="6">
    <location>
        <begin position="1"/>
        <end position="21"/>
    </location>
</feature>
<dbReference type="InterPro" id="IPR039424">
    <property type="entry name" value="SBP_5"/>
</dbReference>
<protein>
    <submittedName>
        <fullName evidence="8">ABC transporter substrate-binding protein</fullName>
    </submittedName>
</protein>
<evidence type="ECO:0000313" key="9">
    <source>
        <dbReference type="Proteomes" id="UP001144805"/>
    </source>
</evidence>
<dbReference type="GO" id="GO:0030288">
    <property type="term" value="C:outer membrane-bounded periplasmic space"/>
    <property type="evidence" value="ECO:0007669"/>
    <property type="project" value="TreeGrafter"/>
</dbReference>
<dbReference type="SUPFAM" id="SSF53850">
    <property type="entry name" value="Periplasmic binding protein-like II"/>
    <property type="match status" value="2"/>
</dbReference>
<dbReference type="EMBL" id="JAPKNK010000012">
    <property type="protein sequence ID" value="MCX5571856.1"/>
    <property type="molecule type" value="Genomic_DNA"/>
</dbReference>
<dbReference type="PANTHER" id="PTHR30290">
    <property type="entry name" value="PERIPLASMIC BINDING COMPONENT OF ABC TRANSPORTER"/>
    <property type="match status" value="1"/>
</dbReference>
<evidence type="ECO:0000256" key="5">
    <source>
        <dbReference type="SAM" id="MobiDB-lite"/>
    </source>
</evidence>
<organism evidence="8 9">
    <name type="scientific">Kaistia nematophila</name>
    <dbReference type="NCBI Taxonomy" id="2994654"/>
    <lineage>
        <taxon>Bacteria</taxon>
        <taxon>Pseudomonadati</taxon>
        <taxon>Pseudomonadota</taxon>
        <taxon>Alphaproteobacteria</taxon>
        <taxon>Hyphomicrobiales</taxon>
        <taxon>Kaistiaceae</taxon>
        <taxon>Kaistia</taxon>
    </lineage>
</organism>
<feature type="domain" description="Solute-binding protein family 5" evidence="7">
    <location>
        <begin position="469"/>
        <end position="599"/>
    </location>
</feature>
<dbReference type="Gene3D" id="3.10.105.10">
    <property type="entry name" value="Dipeptide-binding Protein, Domain 3"/>
    <property type="match status" value="2"/>
</dbReference>
<proteinExistence type="inferred from homology"/>
<sequence length="681" mass="71057">MRFAWIAGAMLAATAALPASADVIYPRGLVKAPETLDPQKAATFNETPILYDLFEGLVSPDADGKTGPGAAESWSISPDGLVYTFKLRDGARWSNGDVVKAADFVASFRRLFTPATGATEAGPLLVIKGAAAIQQGTAKPDTLGVAAPDAATLEITLERPVPTFLGRLALPVALPVNVASIKKLGADFGTTGKIVSNGAYRLAAIDKKDGYILVKNPRFRDAKTIPIDSVVYKAFEDVAGCVDAYRAKAVLSCPDVPTENLPSLKDEFGPALHFAPYPGTYYFAINTAKQPFDKVEVRRALSLAIDREALARAVWSGGMVPAETLVPPALSGMPAATPASIETRRAEARKLLEAAGFKEVAAVQPATPAPAAAKAPDTAAGAETAGNDKPASPDGAAKDAAAGDSSAKDTTAQDTASKDTASKNTTAKDAGGSDAATADADPKDASASDAANHDVTYSITAKPSVTKPGDAAPANDTPAKDAMEAGKDEAEPAAPEAPATPAAKVAPEADKKNEAEADAAGRKPLRLAIRVGTGLGHEETARVIADQWKEIGVEATIVTEPNQAHFARLRDGGDFDVARTGWIADEADPIDLLTVLRSDNVRFNYARYNNRDYDKLLDQAATDMDAGRRKQEIDAAAALLATDAPIIPLLGYVSLSLVSPTLSGWNDNLLNVHPTRFLSVD</sequence>
<dbReference type="PANTHER" id="PTHR30290:SF10">
    <property type="entry name" value="PERIPLASMIC OLIGOPEPTIDE-BINDING PROTEIN-RELATED"/>
    <property type="match status" value="1"/>
</dbReference>
<dbReference type="FunFam" id="3.90.76.10:FF:000001">
    <property type="entry name" value="Oligopeptide ABC transporter substrate-binding protein"/>
    <property type="match status" value="1"/>
</dbReference>
<feature type="compositionally biased region" description="Low complexity" evidence="5">
    <location>
        <begin position="492"/>
        <end position="506"/>
    </location>
</feature>